<accession>A0A8J7FLP1</accession>
<keyword evidence="2 7" id="KW-0813">Transport</keyword>
<feature type="transmembrane region" description="Helical" evidence="7">
    <location>
        <begin position="107"/>
        <end position="128"/>
    </location>
</feature>
<dbReference type="EMBL" id="JADFUA010000002">
    <property type="protein sequence ID" value="MBE9608564.1"/>
    <property type="molecule type" value="Genomic_DNA"/>
</dbReference>
<name>A0A8J7FLP1_9NEIS</name>
<dbReference type="Proteomes" id="UP000604481">
    <property type="component" value="Unassembled WGS sequence"/>
</dbReference>
<feature type="transmembrane region" description="Helical" evidence="7">
    <location>
        <begin position="12"/>
        <end position="35"/>
    </location>
</feature>
<protein>
    <submittedName>
        <fullName evidence="9">Carbohydrate ABC transporter permease</fullName>
    </submittedName>
</protein>
<feature type="transmembrane region" description="Helical" evidence="7">
    <location>
        <begin position="140"/>
        <end position="161"/>
    </location>
</feature>
<keyword evidence="6 7" id="KW-0472">Membrane</keyword>
<keyword evidence="5 7" id="KW-1133">Transmembrane helix</keyword>
<keyword evidence="3" id="KW-1003">Cell membrane</keyword>
<dbReference type="SUPFAM" id="SSF161098">
    <property type="entry name" value="MetI-like"/>
    <property type="match status" value="1"/>
</dbReference>
<proteinExistence type="inferred from homology"/>
<evidence type="ECO:0000256" key="7">
    <source>
        <dbReference type="RuleBase" id="RU363032"/>
    </source>
</evidence>
<dbReference type="CDD" id="cd06261">
    <property type="entry name" value="TM_PBP2"/>
    <property type="match status" value="1"/>
</dbReference>
<dbReference type="PANTHER" id="PTHR43744:SF13">
    <property type="entry name" value="SN-GLYCEROL-3-PHOSPHATE TRANSPORT INTEGRAL MEMBRANE PROTEIN ABC TRANSPORTER UGPE-RELATED"/>
    <property type="match status" value="1"/>
</dbReference>
<dbReference type="GO" id="GO:0005886">
    <property type="term" value="C:plasma membrane"/>
    <property type="evidence" value="ECO:0007669"/>
    <property type="project" value="UniProtKB-SubCell"/>
</dbReference>
<reference evidence="9 10" key="1">
    <citation type="submission" date="2020-10" db="EMBL/GenBank/DDBJ databases">
        <title>The genome sequence of Chitinilyticum litopenaei 4Y14.</title>
        <authorList>
            <person name="Liu Y."/>
        </authorList>
    </citation>
    <scope>NUCLEOTIDE SEQUENCE [LARGE SCALE GENOMIC DNA]</scope>
    <source>
        <strain evidence="9 10">4Y14</strain>
    </source>
</reference>
<comment type="subcellular location">
    <subcellularLocation>
        <location evidence="1 7">Cell membrane</location>
        <topology evidence="1 7">Multi-pass membrane protein</topology>
    </subcellularLocation>
</comment>
<dbReference type="InterPro" id="IPR035906">
    <property type="entry name" value="MetI-like_sf"/>
</dbReference>
<evidence type="ECO:0000256" key="5">
    <source>
        <dbReference type="ARBA" id="ARBA00022989"/>
    </source>
</evidence>
<sequence>MKRRDWLPALGQYAALLPFVLVAAFPLLWTFSVAISEDPSHMWHFPQSLWPHEPGLMWFSRVQAEIPIGRYLFNSLGISLGITIFSTLLAIPCGYALSQIPFRGSNALFMLLLLTLMLPSELAIIPNFLTFSRLGLVDSYVAVVLPGLASAFGAFLMRQAFQDLPQDILDAARVDGASEWQLLWRVALPQCRAMVSALAIFSFVQSWNDYLWPAVILKDRLKVPLSVGIFNDLTGPFSTSTSMVMAAIIVAALPVLIAFACTQRYFLGGDESAAAQRSAIGDN</sequence>
<evidence type="ECO:0000256" key="2">
    <source>
        <dbReference type="ARBA" id="ARBA00022448"/>
    </source>
</evidence>
<dbReference type="Gene3D" id="1.10.3720.10">
    <property type="entry name" value="MetI-like"/>
    <property type="match status" value="1"/>
</dbReference>
<keyword evidence="4 7" id="KW-0812">Transmembrane</keyword>
<feature type="transmembrane region" description="Helical" evidence="7">
    <location>
        <begin position="71"/>
        <end position="95"/>
    </location>
</feature>
<organism evidence="9 10">
    <name type="scientific">Chitinilyticum piscinae</name>
    <dbReference type="NCBI Taxonomy" id="2866724"/>
    <lineage>
        <taxon>Bacteria</taxon>
        <taxon>Pseudomonadati</taxon>
        <taxon>Pseudomonadota</taxon>
        <taxon>Betaproteobacteria</taxon>
        <taxon>Neisseriales</taxon>
        <taxon>Chitinibacteraceae</taxon>
        <taxon>Chitinilyticum</taxon>
    </lineage>
</organism>
<gene>
    <name evidence="9" type="ORF">INR99_04310</name>
</gene>
<dbReference type="InterPro" id="IPR000515">
    <property type="entry name" value="MetI-like"/>
</dbReference>
<keyword evidence="10" id="KW-1185">Reference proteome</keyword>
<dbReference type="PROSITE" id="PS50928">
    <property type="entry name" value="ABC_TM1"/>
    <property type="match status" value="1"/>
</dbReference>
<comment type="similarity">
    <text evidence="7">Belongs to the binding-protein-dependent transport system permease family.</text>
</comment>
<dbReference type="RefSeq" id="WP_194115081.1">
    <property type="nucleotide sequence ID" value="NZ_JADFUA010000002.1"/>
</dbReference>
<dbReference type="Pfam" id="PF00528">
    <property type="entry name" value="BPD_transp_1"/>
    <property type="match status" value="1"/>
</dbReference>
<dbReference type="PANTHER" id="PTHR43744">
    <property type="entry name" value="ABC TRANSPORTER PERMEASE PROTEIN MG189-RELATED-RELATED"/>
    <property type="match status" value="1"/>
</dbReference>
<evidence type="ECO:0000313" key="10">
    <source>
        <dbReference type="Proteomes" id="UP000604481"/>
    </source>
</evidence>
<evidence type="ECO:0000256" key="6">
    <source>
        <dbReference type="ARBA" id="ARBA00023136"/>
    </source>
</evidence>
<dbReference type="AlphaFoldDB" id="A0A8J7FLP1"/>
<feature type="domain" description="ABC transmembrane type-1" evidence="8">
    <location>
        <begin position="72"/>
        <end position="262"/>
    </location>
</feature>
<comment type="caution">
    <text evidence="9">The sequence shown here is derived from an EMBL/GenBank/DDBJ whole genome shotgun (WGS) entry which is preliminary data.</text>
</comment>
<evidence type="ECO:0000313" key="9">
    <source>
        <dbReference type="EMBL" id="MBE9608564.1"/>
    </source>
</evidence>
<evidence type="ECO:0000256" key="1">
    <source>
        <dbReference type="ARBA" id="ARBA00004651"/>
    </source>
</evidence>
<dbReference type="GO" id="GO:0055085">
    <property type="term" value="P:transmembrane transport"/>
    <property type="evidence" value="ECO:0007669"/>
    <property type="project" value="InterPro"/>
</dbReference>
<evidence type="ECO:0000256" key="4">
    <source>
        <dbReference type="ARBA" id="ARBA00022692"/>
    </source>
</evidence>
<evidence type="ECO:0000259" key="8">
    <source>
        <dbReference type="PROSITE" id="PS50928"/>
    </source>
</evidence>
<feature type="transmembrane region" description="Helical" evidence="7">
    <location>
        <begin position="243"/>
        <end position="262"/>
    </location>
</feature>
<evidence type="ECO:0000256" key="3">
    <source>
        <dbReference type="ARBA" id="ARBA00022475"/>
    </source>
</evidence>